<evidence type="ECO:0000256" key="1">
    <source>
        <dbReference type="SAM" id="Phobius"/>
    </source>
</evidence>
<protein>
    <recommendedName>
        <fullName evidence="4">Transmembrane protein</fullName>
    </recommendedName>
</protein>
<keyword evidence="1" id="KW-1133">Transmembrane helix</keyword>
<reference evidence="2 3" key="1">
    <citation type="submission" date="2019-04" db="EMBL/GenBank/DDBJ databases">
        <title>Friends and foes A comparative genomics study of 23 Aspergillus species from section Flavi.</title>
        <authorList>
            <consortium name="DOE Joint Genome Institute"/>
            <person name="Kjaerbolling I."/>
            <person name="Vesth T."/>
            <person name="Frisvad J.C."/>
            <person name="Nybo J.L."/>
            <person name="Theobald S."/>
            <person name="Kildgaard S."/>
            <person name="Isbrandt T."/>
            <person name="Kuo A."/>
            <person name="Sato A."/>
            <person name="Lyhne E.K."/>
            <person name="Kogle M.E."/>
            <person name="Wiebenga A."/>
            <person name="Kun R.S."/>
            <person name="Lubbers R.J."/>
            <person name="Makela M.R."/>
            <person name="Barry K."/>
            <person name="Chovatia M."/>
            <person name="Clum A."/>
            <person name="Daum C."/>
            <person name="Haridas S."/>
            <person name="He G."/>
            <person name="LaButti K."/>
            <person name="Lipzen A."/>
            <person name="Mondo S."/>
            <person name="Riley R."/>
            <person name="Salamov A."/>
            <person name="Simmons B.A."/>
            <person name="Magnuson J.K."/>
            <person name="Henrissat B."/>
            <person name="Mortensen U.H."/>
            <person name="Larsen T.O."/>
            <person name="Devries R.P."/>
            <person name="Grigoriev I.V."/>
            <person name="Machida M."/>
            <person name="Baker S.E."/>
            <person name="Andersen M.R."/>
        </authorList>
    </citation>
    <scope>NUCLEOTIDE SEQUENCE [LARGE SCALE GENOMIC DNA]</scope>
    <source>
        <strain evidence="2 3">CBS 151.66</strain>
    </source>
</reference>
<organism evidence="2 3">
    <name type="scientific">Aspergillus leporis</name>
    <dbReference type="NCBI Taxonomy" id="41062"/>
    <lineage>
        <taxon>Eukaryota</taxon>
        <taxon>Fungi</taxon>
        <taxon>Dikarya</taxon>
        <taxon>Ascomycota</taxon>
        <taxon>Pezizomycotina</taxon>
        <taxon>Eurotiomycetes</taxon>
        <taxon>Eurotiomycetidae</taxon>
        <taxon>Eurotiales</taxon>
        <taxon>Aspergillaceae</taxon>
        <taxon>Aspergillus</taxon>
        <taxon>Aspergillus subgen. Circumdati</taxon>
    </lineage>
</organism>
<keyword evidence="3" id="KW-1185">Reference proteome</keyword>
<feature type="transmembrane region" description="Helical" evidence="1">
    <location>
        <begin position="37"/>
        <end position="57"/>
    </location>
</feature>
<keyword evidence="1" id="KW-0472">Membrane</keyword>
<gene>
    <name evidence="2" type="ORF">BDV29DRAFT_7555</name>
</gene>
<dbReference type="EMBL" id="ML732254">
    <property type="protein sequence ID" value="KAB8072170.1"/>
    <property type="molecule type" value="Genomic_DNA"/>
</dbReference>
<dbReference type="Proteomes" id="UP000326565">
    <property type="component" value="Unassembled WGS sequence"/>
</dbReference>
<keyword evidence="1" id="KW-0812">Transmembrane</keyword>
<evidence type="ECO:0008006" key="4">
    <source>
        <dbReference type="Google" id="ProtNLM"/>
    </source>
</evidence>
<dbReference type="AlphaFoldDB" id="A0A5N5WYE2"/>
<evidence type="ECO:0000313" key="3">
    <source>
        <dbReference type="Proteomes" id="UP000326565"/>
    </source>
</evidence>
<proteinExistence type="predicted"/>
<accession>A0A5N5WYE2</accession>
<evidence type="ECO:0000313" key="2">
    <source>
        <dbReference type="EMBL" id="KAB8072170.1"/>
    </source>
</evidence>
<name>A0A5N5WYE2_9EURO</name>
<sequence length="80" mass="8910">MQGAKDRSSSASIVPYSPRSLAVHRTLFNYHPFFPSFFLFLFCFFAFSGGGGCNLQIPLSTKEFLSRVHMFSGIPPLLTS</sequence>